<gene>
    <name evidence="4" type="ORF">FNK824_LOCUS27476</name>
    <name evidence="3" type="ORF">OTI717_LOCUS23239</name>
    <name evidence="1" type="ORF">RFH988_LOCUS35818</name>
    <name evidence="2" type="ORF">SEV965_LOCUS34798</name>
</gene>
<evidence type="ECO:0000313" key="3">
    <source>
        <dbReference type="EMBL" id="CAF3890364.1"/>
    </source>
</evidence>
<dbReference type="OrthoDB" id="202825at2759"/>
<dbReference type="GO" id="GO:0070737">
    <property type="term" value="F:protein-glycine ligase activity, elongating"/>
    <property type="evidence" value="ECO:0007669"/>
    <property type="project" value="TreeGrafter"/>
</dbReference>
<dbReference type="EMBL" id="CAJOAX010004112">
    <property type="protein sequence ID" value="CAF3890364.1"/>
    <property type="molecule type" value="Genomic_DNA"/>
</dbReference>
<evidence type="ECO:0000313" key="1">
    <source>
        <dbReference type="EMBL" id="CAF1427855.1"/>
    </source>
</evidence>
<organism evidence="2 5">
    <name type="scientific">Rotaria sordida</name>
    <dbReference type="NCBI Taxonomy" id="392033"/>
    <lineage>
        <taxon>Eukaryota</taxon>
        <taxon>Metazoa</taxon>
        <taxon>Spiralia</taxon>
        <taxon>Gnathifera</taxon>
        <taxon>Rotifera</taxon>
        <taxon>Eurotatoria</taxon>
        <taxon>Bdelloidea</taxon>
        <taxon>Philodinida</taxon>
        <taxon>Philodinidae</taxon>
        <taxon>Rotaria</taxon>
    </lineage>
</organism>
<dbReference type="PANTHER" id="PTHR46810:SF1">
    <property type="entry name" value="INACTIVE POLYGLYCYLASE TTLL10"/>
    <property type="match status" value="1"/>
</dbReference>
<sequence>MNPLLIHGKKIDIRCYMLIASVKPLIVLYHSEYLLLCIYLSSICKKKDPKYSDLKEETAWTMEQFNDYINQNLVSNKNLEQD</sequence>
<dbReference type="Gene3D" id="3.30.470.20">
    <property type="entry name" value="ATP-grasp fold, B domain"/>
    <property type="match status" value="1"/>
</dbReference>
<dbReference type="Proteomes" id="UP000663874">
    <property type="component" value="Unassembled WGS sequence"/>
</dbReference>
<dbReference type="Proteomes" id="UP000663882">
    <property type="component" value="Unassembled WGS sequence"/>
</dbReference>
<dbReference type="EMBL" id="CAJNOU010005319">
    <property type="protein sequence ID" value="CAF1474323.1"/>
    <property type="molecule type" value="Genomic_DNA"/>
</dbReference>
<dbReference type="EMBL" id="CAJNOO010005695">
    <property type="protein sequence ID" value="CAF1427855.1"/>
    <property type="molecule type" value="Genomic_DNA"/>
</dbReference>
<dbReference type="Proteomes" id="UP000663823">
    <property type="component" value="Unassembled WGS sequence"/>
</dbReference>
<dbReference type="Proteomes" id="UP000663889">
    <property type="component" value="Unassembled WGS sequence"/>
</dbReference>
<dbReference type="EMBL" id="CAJOBE010007144">
    <property type="protein sequence ID" value="CAF4028110.1"/>
    <property type="molecule type" value="Genomic_DNA"/>
</dbReference>
<dbReference type="PANTHER" id="PTHR46810">
    <property type="entry name" value="INACTIVE POLYGLYCYLASE TTLL10"/>
    <property type="match status" value="1"/>
</dbReference>
<accession>A0A815RA71</accession>
<dbReference type="InterPro" id="IPR004344">
    <property type="entry name" value="TTL/TTLL_fam"/>
</dbReference>
<reference evidence="2" key="1">
    <citation type="submission" date="2021-02" db="EMBL/GenBank/DDBJ databases">
        <authorList>
            <person name="Nowell W R."/>
        </authorList>
    </citation>
    <scope>NUCLEOTIDE SEQUENCE</scope>
</reference>
<dbReference type="AlphaFoldDB" id="A0A815RA71"/>
<dbReference type="Pfam" id="PF03133">
    <property type="entry name" value="TTL"/>
    <property type="match status" value="1"/>
</dbReference>
<evidence type="ECO:0000313" key="4">
    <source>
        <dbReference type="EMBL" id="CAF4028110.1"/>
    </source>
</evidence>
<proteinExistence type="predicted"/>
<evidence type="ECO:0000313" key="2">
    <source>
        <dbReference type="EMBL" id="CAF1474323.1"/>
    </source>
</evidence>
<dbReference type="InterPro" id="IPR027752">
    <property type="entry name" value="TTLL10"/>
</dbReference>
<protein>
    <submittedName>
        <fullName evidence="2">Uncharacterized protein</fullName>
    </submittedName>
</protein>
<comment type="caution">
    <text evidence="2">The sequence shown here is derived from an EMBL/GenBank/DDBJ whole genome shotgun (WGS) entry which is preliminary data.</text>
</comment>
<name>A0A815RA71_9BILA</name>
<evidence type="ECO:0000313" key="5">
    <source>
        <dbReference type="Proteomes" id="UP000663889"/>
    </source>
</evidence>